<evidence type="ECO:0000256" key="2">
    <source>
        <dbReference type="ARBA" id="ARBA00010463"/>
    </source>
</evidence>
<organism evidence="7 8">
    <name type="scientific">Zingiber officinale</name>
    <name type="common">Ginger</name>
    <name type="synonym">Amomum zingiber</name>
    <dbReference type="NCBI Taxonomy" id="94328"/>
    <lineage>
        <taxon>Eukaryota</taxon>
        <taxon>Viridiplantae</taxon>
        <taxon>Streptophyta</taxon>
        <taxon>Embryophyta</taxon>
        <taxon>Tracheophyta</taxon>
        <taxon>Spermatophyta</taxon>
        <taxon>Magnoliopsida</taxon>
        <taxon>Liliopsida</taxon>
        <taxon>Zingiberales</taxon>
        <taxon>Zingiberaceae</taxon>
        <taxon>Zingiber</taxon>
    </lineage>
</organism>
<comment type="caution">
    <text evidence="7">The sequence shown here is derived from an EMBL/GenBank/DDBJ whole genome shotgun (WGS) entry which is preliminary data.</text>
</comment>
<dbReference type="Pfam" id="PF10167">
    <property type="entry name" value="BORCS8"/>
    <property type="match status" value="1"/>
</dbReference>
<evidence type="ECO:0000313" key="8">
    <source>
        <dbReference type="Proteomes" id="UP000734854"/>
    </source>
</evidence>
<protein>
    <submittedName>
        <fullName evidence="7">Uncharacterized protein</fullName>
    </submittedName>
</protein>
<dbReference type="OrthoDB" id="19830at2759"/>
<proteinExistence type="inferred from homology"/>
<evidence type="ECO:0000313" key="7">
    <source>
        <dbReference type="EMBL" id="KAG6467328.1"/>
    </source>
</evidence>
<keyword evidence="4" id="KW-0458">Lysosome</keyword>
<dbReference type="Proteomes" id="UP000734854">
    <property type="component" value="Unassembled WGS sequence"/>
</dbReference>
<accession>A0A8J5BTZ2</accession>
<evidence type="ECO:0000256" key="3">
    <source>
        <dbReference type="ARBA" id="ARBA00023136"/>
    </source>
</evidence>
<keyword evidence="6" id="KW-0732">Signal</keyword>
<name>A0A8J5BTZ2_ZINOF</name>
<keyword evidence="3" id="KW-0472">Membrane</keyword>
<dbReference type="InterPro" id="IPR019320">
    <property type="entry name" value="BORCS8"/>
</dbReference>
<keyword evidence="8" id="KW-1185">Reference proteome</keyword>
<feature type="chain" id="PRO_5035258288" evidence="6">
    <location>
        <begin position="24"/>
        <end position="290"/>
    </location>
</feature>
<comment type="similarity">
    <text evidence="2">Belongs to the BORCS8 family.</text>
</comment>
<dbReference type="PANTHER" id="PTHR21146:SF0">
    <property type="entry name" value="BLOC-1-RELATED COMPLEX SUBUNIT 8"/>
    <property type="match status" value="1"/>
</dbReference>
<feature type="signal peptide" evidence="6">
    <location>
        <begin position="1"/>
        <end position="23"/>
    </location>
</feature>
<reference evidence="7 8" key="1">
    <citation type="submission" date="2020-08" db="EMBL/GenBank/DDBJ databases">
        <title>Plant Genome Project.</title>
        <authorList>
            <person name="Zhang R.-G."/>
        </authorList>
    </citation>
    <scope>NUCLEOTIDE SEQUENCE [LARGE SCALE GENOMIC DNA]</scope>
    <source>
        <tissue evidence="7">Rhizome</tissue>
    </source>
</reference>
<dbReference type="EMBL" id="JACMSC010000065">
    <property type="protein sequence ID" value="KAG6467328.1"/>
    <property type="molecule type" value="Genomic_DNA"/>
</dbReference>
<dbReference type="AlphaFoldDB" id="A0A8J5BTZ2"/>
<dbReference type="PANTHER" id="PTHR21146">
    <property type="entry name" value="MEF2B PROTEIN"/>
    <property type="match status" value="1"/>
</dbReference>
<evidence type="ECO:0000256" key="4">
    <source>
        <dbReference type="ARBA" id="ARBA00023228"/>
    </source>
</evidence>
<gene>
    <name evidence="7" type="ORF">ZIOFF_074885</name>
</gene>
<evidence type="ECO:0000256" key="5">
    <source>
        <dbReference type="SAM" id="MobiDB-lite"/>
    </source>
</evidence>
<feature type="region of interest" description="Disordered" evidence="5">
    <location>
        <begin position="210"/>
        <end position="243"/>
    </location>
</feature>
<evidence type="ECO:0000256" key="1">
    <source>
        <dbReference type="ARBA" id="ARBA00004656"/>
    </source>
</evidence>
<sequence length="290" mass="32287">MRASRLCLHHLPVLSYLSVVVISHRPNPTLLLSLHNFILVQQVSDEGVFPPGDAGMHQGSSSIDSFFNDVKEGVDEMIVSLANDPTVGLFFVQQHAHASMPYLLGVKDKVRKKIHEVSLHTENMEDSICSVRSMAECGTPIADGMIEDINRSLQLMSASKLKRGLTRDTSWGFRVSNPNTGNSFSHRYLSSIFDSVKQKATRLGWPQSSTVKDYKCDRSSSEASSQVSREGTHTDTEGEELPLSSQLVEGQFENIETLCIDASVLQGYGAFKSEQEAKFKEWLQEPERHD</sequence>
<dbReference type="GO" id="GO:0005765">
    <property type="term" value="C:lysosomal membrane"/>
    <property type="evidence" value="ECO:0007669"/>
    <property type="project" value="UniProtKB-SubCell"/>
</dbReference>
<evidence type="ECO:0000256" key="6">
    <source>
        <dbReference type="SAM" id="SignalP"/>
    </source>
</evidence>
<comment type="subcellular location">
    <subcellularLocation>
        <location evidence="1">Lysosome membrane</location>
    </subcellularLocation>
</comment>